<dbReference type="Proteomes" id="UP000664578">
    <property type="component" value="Unassembled WGS sequence"/>
</dbReference>
<proteinExistence type="predicted"/>
<keyword evidence="1" id="KW-1133">Transmembrane helix</keyword>
<dbReference type="EMBL" id="JAEMWV010000002">
    <property type="protein sequence ID" value="MBN8251069.1"/>
    <property type="molecule type" value="Genomic_DNA"/>
</dbReference>
<dbReference type="RefSeq" id="WP_182840864.1">
    <property type="nucleotide sequence ID" value="NZ_CM125968.1"/>
</dbReference>
<evidence type="ECO:0000313" key="3">
    <source>
        <dbReference type="Proteomes" id="UP000664578"/>
    </source>
</evidence>
<protein>
    <submittedName>
        <fullName evidence="2">Uncharacterized protein</fullName>
    </submittedName>
</protein>
<comment type="caution">
    <text evidence="2">The sequence shown here is derived from an EMBL/GenBank/DDBJ whole genome shotgun (WGS) entry which is preliminary data.</text>
</comment>
<reference evidence="2" key="1">
    <citation type="submission" date="2020-12" db="EMBL/GenBank/DDBJ databases">
        <title>PHA producing bacteria isolated from mangrove.</title>
        <authorList>
            <person name="Zheng W."/>
            <person name="Yu S."/>
            <person name="Huang Y."/>
        </authorList>
    </citation>
    <scope>NUCLEOTIDE SEQUENCE</scope>
    <source>
        <strain evidence="2">GN22-4</strain>
    </source>
</reference>
<evidence type="ECO:0000313" key="2">
    <source>
        <dbReference type="EMBL" id="MBN8251069.1"/>
    </source>
</evidence>
<accession>A0A8I1MF41</accession>
<organism evidence="2 3">
    <name type="scientific">Priestia flexa</name>
    <dbReference type="NCBI Taxonomy" id="86664"/>
    <lineage>
        <taxon>Bacteria</taxon>
        <taxon>Bacillati</taxon>
        <taxon>Bacillota</taxon>
        <taxon>Bacilli</taxon>
        <taxon>Bacillales</taxon>
        <taxon>Bacillaceae</taxon>
        <taxon>Priestia</taxon>
    </lineage>
</organism>
<evidence type="ECO:0000256" key="1">
    <source>
        <dbReference type="SAM" id="Phobius"/>
    </source>
</evidence>
<dbReference type="AlphaFoldDB" id="A0A8I1MF41"/>
<feature type="transmembrane region" description="Helical" evidence="1">
    <location>
        <begin position="25"/>
        <end position="45"/>
    </location>
</feature>
<sequence>MVTAALEGGLWAYLEKKAYKEAAKLLVKFAVGSNAVGLAGTLIYYGGVCTYKHG</sequence>
<name>A0A8I1MF41_9BACI</name>
<keyword evidence="1" id="KW-0812">Transmembrane</keyword>
<gene>
    <name evidence="2" type="ORF">JF537_05665</name>
</gene>
<keyword evidence="1" id="KW-0472">Membrane</keyword>